<reference evidence="1 2" key="1">
    <citation type="submission" date="2019-08" db="EMBL/GenBank/DDBJ databases">
        <title>In-depth cultivation of the pig gut microbiome towards novel bacterial diversity and tailored functional studies.</title>
        <authorList>
            <person name="Wylensek D."/>
            <person name="Hitch T.C.A."/>
            <person name="Clavel T."/>
        </authorList>
    </citation>
    <scope>NUCLEOTIDE SEQUENCE [LARGE SCALE GENOMIC DNA]</scope>
    <source>
        <strain evidence="1 2">WCA-389-WT-23D1</strain>
    </source>
</reference>
<sequence length="158" mass="18580">MLEAQFYFLSDQYYLDFPDDKLMKNKDMIDGSPYKRPCFFTFPDSKIPDIYWIVPISSQYEKFKRVEQDKIKKYGRCNTIRFGTVLGRNTAFLIQNMCPATNKYLTPYIDKNDCPIRIDNRVAADVIKNARDVLAMAKRGAKVIFPDVFKIYRGLEQQ</sequence>
<dbReference type="CDD" id="cd17492">
    <property type="entry name" value="toxin_CptN"/>
    <property type="match status" value="1"/>
</dbReference>
<dbReference type="RefSeq" id="WP_154473014.1">
    <property type="nucleotide sequence ID" value="NZ_DBEWUL010000061.1"/>
</dbReference>
<dbReference type="NCBIfam" id="NF047359">
    <property type="entry name" value="CptIN"/>
    <property type="match status" value="1"/>
</dbReference>
<evidence type="ECO:0000313" key="2">
    <source>
        <dbReference type="Proteomes" id="UP000429958"/>
    </source>
</evidence>
<dbReference type="Proteomes" id="UP000429958">
    <property type="component" value="Unassembled WGS sequence"/>
</dbReference>
<protein>
    <submittedName>
        <fullName evidence="1">Uncharacterized protein</fullName>
    </submittedName>
</protein>
<keyword evidence="2" id="KW-1185">Reference proteome</keyword>
<dbReference type="Gene3D" id="3.10.129.130">
    <property type="match status" value="1"/>
</dbReference>
<dbReference type="EMBL" id="VUMD01000012">
    <property type="protein sequence ID" value="MSS37566.1"/>
    <property type="molecule type" value="Genomic_DNA"/>
</dbReference>
<comment type="caution">
    <text evidence="1">The sequence shown here is derived from an EMBL/GenBank/DDBJ whole genome shotgun (WGS) entry which is preliminary data.</text>
</comment>
<accession>A0A7X2NMT2</accession>
<dbReference type="InterPro" id="IPR053735">
    <property type="entry name" value="Type_III_TA_endoRNase"/>
</dbReference>
<organism evidence="1 2">
    <name type="scientific">Clostridium porci</name>
    <dbReference type="NCBI Taxonomy" id="2605778"/>
    <lineage>
        <taxon>Bacteria</taxon>
        <taxon>Bacillati</taxon>
        <taxon>Bacillota</taxon>
        <taxon>Clostridia</taxon>
        <taxon>Eubacteriales</taxon>
        <taxon>Clostridiaceae</taxon>
        <taxon>Clostridium</taxon>
    </lineage>
</organism>
<dbReference type="InterPro" id="IPR058108">
    <property type="entry name" value="CptIN-like"/>
</dbReference>
<evidence type="ECO:0000313" key="1">
    <source>
        <dbReference type="EMBL" id="MSS37566.1"/>
    </source>
</evidence>
<dbReference type="AlphaFoldDB" id="A0A7X2NMT2"/>
<gene>
    <name evidence="1" type="ORF">FYJ39_13515</name>
</gene>
<proteinExistence type="predicted"/>
<name>A0A7X2NMT2_9CLOT</name>